<reference evidence="1 2" key="1">
    <citation type="submission" date="2020-02" db="EMBL/GenBank/DDBJ databases">
        <authorList>
            <person name="Ferguson B K."/>
        </authorList>
    </citation>
    <scope>NUCLEOTIDE SEQUENCE [LARGE SCALE GENOMIC DNA]</scope>
</reference>
<keyword evidence="2" id="KW-1185">Reference proteome</keyword>
<dbReference type="AlphaFoldDB" id="A0A6H5IV27"/>
<name>A0A6H5IV27_9HYME</name>
<dbReference type="EMBL" id="CADCXV010001169">
    <property type="protein sequence ID" value="CAB0042219.1"/>
    <property type="molecule type" value="Genomic_DNA"/>
</dbReference>
<gene>
    <name evidence="1" type="ORF">TBRA_LOCUS13851</name>
</gene>
<proteinExistence type="predicted"/>
<evidence type="ECO:0000313" key="1">
    <source>
        <dbReference type="EMBL" id="CAB0042219.1"/>
    </source>
</evidence>
<sequence length="255" mass="29139">MASSLMAVITGACDASISKANPRHRHEPVYWYTAEIAYLRRSCLRARRLLQKSRGRHDEKAYSANYASPRRLLQVVIKTSRAGLPCSCRVEQGSPSQPSPWRNSKKLSRGSRSNLCLARMAYLTQRSRSLLPHDPTSSCNPLTSRPCIIRCVCWTRRARFWRESYATGWKLSQREPGGLSERQYGFRKGRSTIDTIEDIISHFHRLECSSRHEVAPWHQEVLRHGDFRREECVQFGPCGTTSAPPYAVCSCPITR</sequence>
<dbReference type="Proteomes" id="UP000479190">
    <property type="component" value="Unassembled WGS sequence"/>
</dbReference>
<protein>
    <recommendedName>
        <fullName evidence="3">Reverse transcriptase domain-containing protein</fullName>
    </recommendedName>
</protein>
<organism evidence="1 2">
    <name type="scientific">Trichogramma brassicae</name>
    <dbReference type="NCBI Taxonomy" id="86971"/>
    <lineage>
        <taxon>Eukaryota</taxon>
        <taxon>Metazoa</taxon>
        <taxon>Ecdysozoa</taxon>
        <taxon>Arthropoda</taxon>
        <taxon>Hexapoda</taxon>
        <taxon>Insecta</taxon>
        <taxon>Pterygota</taxon>
        <taxon>Neoptera</taxon>
        <taxon>Endopterygota</taxon>
        <taxon>Hymenoptera</taxon>
        <taxon>Apocrita</taxon>
        <taxon>Proctotrupomorpha</taxon>
        <taxon>Chalcidoidea</taxon>
        <taxon>Trichogrammatidae</taxon>
        <taxon>Trichogramma</taxon>
    </lineage>
</organism>
<evidence type="ECO:0008006" key="3">
    <source>
        <dbReference type="Google" id="ProtNLM"/>
    </source>
</evidence>
<evidence type="ECO:0000313" key="2">
    <source>
        <dbReference type="Proteomes" id="UP000479190"/>
    </source>
</evidence>
<accession>A0A6H5IV27</accession>